<gene>
    <name evidence="6" type="ORF">RASY3_05345</name>
</gene>
<name>A0A011V1M6_RUMAL</name>
<dbReference type="InterPro" id="IPR029026">
    <property type="entry name" value="tRNA_m1G_MTases_N"/>
</dbReference>
<dbReference type="GO" id="GO:0008173">
    <property type="term" value="F:RNA methyltransferase activity"/>
    <property type="evidence" value="ECO:0007669"/>
    <property type="project" value="InterPro"/>
</dbReference>
<dbReference type="Gene3D" id="3.40.1280.10">
    <property type="match status" value="1"/>
</dbReference>
<dbReference type="PATRIC" id="fig|1341156.4.peg.1487"/>
<comment type="caution">
    <text evidence="6">The sequence shown here is derived from an EMBL/GenBank/DDBJ whole genome shotgun (WGS) entry which is preliminary data.</text>
</comment>
<keyword evidence="2 6" id="KW-0489">Methyltransferase</keyword>
<protein>
    <submittedName>
        <fullName evidence="6">RNA methyltransferase</fullName>
    </submittedName>
</protein>
<feature type="domain" description="MRM3-like substrate binding" evidence="5">
    <location>
        <begin position="8"/>
        <end position="104"/>
    </location>
</feature>
<dbReference type="GO" id="GO:0003723">
    <property type="term" value="F:RNA binding"/>
    <property type="evidence" value="ECO:0007669"/>
    <property type="project" value="InterPro"/>
</dbReference>
<dbReference type="InterPro" id="IPR029064">
    <property type="entry name" value="Ribosomal_eL30-like_sf"/>
</dbReference>
<evidence type="ECO:0000259" key="4">
    <source>
        <dbReference type="Pfam" id="PF00588"/>
    </source>
</evidence>
<feature type="domain" description="tRNA/rRNA methyltransferase SpoU type" evidence="4">
    <location>
        <begin position="125"/>
        <end position="264"/>
    </location>
</feature>
<dbReference type="OrthoDB" id="9785673at2"/>
<evidence type="ECO:0000259" key="5">
    <source>
        <dbReference type="Pfam" id="PF22435"/>
    </source>
</evidence>
<evidence type="ECO:0000256" key="3">
    <source>
        <dbReference type="ARBA" id="ARBA00022679"/>
    </source>
</evidence>
<dbReference type="SUPFAM" id="SSF55315">
    <property type="entry name" value="L30e-like"/>
    <property type="match status" value="1"/>
</dbReference>
<dbReference type="RefSeq" id="WP_037285851.1">
    <property type="nucleotide sequence ID" value="NZ_JEOB01000002.1"/>
</dbReference>
<dbReference type="Proteomes" id="UP000021369">
    <property type="component" value="Unassembled WGS sequence"/>
</dbReference>
<proteinExistence type="inferred from homology"/>
<evidence type="ECO:0000256" key="2">
    <source>
        <dbReference type="ARBA" id="ARBA00022603"/>
    </source>
</evidence>
<dbReference type="Gene3D" id="3.30.1330.30">
    <property type="match status" value="1"/>
</dbReference>
<dbReference type="GO" id="GO:0032259">
    <property type="term" value="P:methylation"/>
    <property type="evidence" value="ECO:0007669"/>
    <property type="project" value="UniProtKB-KW"/>
</dbReference>
<dbReference type="InterPro" id="IPR053888">
    <property type="entry name" value="MRM3-like_sub_bind"/>
</dbReference>
<dbReference type="AlphaFoldDB" id="A0A011V1M6"/>
<dbReference type="Pfam" id="PF22435">
    <property type="entry name" value="MRM3-like_sub_bind"/>
    <property type="match status" value="1"/>
</dbReference>
<evidence type="ECO:0000256" key="1">
    <source>
        <dbReference type="ARBA" id="ARBA00007228"/>
    </source>
</evidence>
<dbReference type="SUPFAM" id="SSF75217">
    <property type="entry name" value="alpha/beta knot"/>
    <property type="match status" value="1"/>
</dbReference>
<dbReference type="Pfam" id="PF00588">
    <property type="entry name" value="SpoU_methylase"/>
    <property type="match status" value="1"/>
</dbReference>
<dbReference type="PANTHER" id="PTHR43191">
    <property type="entry name" value="RRNA METHYLTRANSFERASE 3"/>
    <property type="match status" value="1"/>
</dbReference>
<dbReference type="EMBL" id="JEOB01000002">
    <property type="protein sequence ID" value="EXM39362.1"/>
    <property type="molecule type" value="Genomic_DNA"/>
</dbReference>
<dbReference type="InterPro" id="IPR051259">
    <property type="entry name" value="rRNA_Methyltransferase"/>
</dbReference>
<dbReference type="CDD" id="cd18095">
    <property type="entry name" value="SpoU-like_rRNA-MTase"/>
    <property type="match status" value="1"/>
</dbReference>
<comment type="similarity">
    <text evidence="1">Belongs to the class IV-like SAM-binding methyltransferase superfamily. RNA methyltransferase TrmH family.</text>
</comment>
<dbReference type="GO" id="GO:0006396">
    <property type="term" value="P:RNA processing"/>
    <property type="evidence" value="ECO:0007669"/>
    <property type="project" value="InterPro"/>
</dbReference>
<accession>A0A011V1M6</accession>
<reference evidence="6 7" key="1">
    <citation type="submission" date="2013-06" db="EMBL/GenBank/DDBJ databases">
        <title>Rumen cellulosomics: divergent fiber-degrading strategies revealed by comparative genome-wide analysis of six Ruminococcal strains.</title>
        <authorList>
            <person name="Dassa B."/>
            <person name="Borovok I."/>
            <person name="Lamed R."/>
            <person name="Flint H."/>
            <person name="Yeoman C.J."/>
            <person name="White B."/>
            <person name="Bayer E.A."/>
        </authorList>
    </citation>
    <scope>NUCLEOTIDE SEQUENCE [LARGE SCALE GENOMIC DNA]</scope>
    <source>
        <strain evidence="6 7">SY3</strain>
    </source>
</reference>
<dbReference type="PANTHER" id="PTHR43191:SF2">
    <property type="entry name" value="RRNA METHYLTRANSFERASE 3, MITOCHONDRIAL"/>
    <property type="match status" value="1"/>
</dbReference>
<organism evidence="6 7">
    <name type="scientific">Ruminococcus albus SY3</name>
    <dbReference type="NCBI Taxonomy" id="1341156"/>
    <lineage>
        <taxon>Bacteria</taxon>
        <taxon>Bacillati</taxon>
        <taxon>Bacillota</taxon>
        <taxon>Clostridia</taxon>
        <taxon>Eubacteriales</taxon>
        <taxon>Oscillospiraceae</taxon>
        <taxon>Ruminococcus</taxon>
    </lineage>
</organism>
<keyword evidence="7" id="KW-1185">Reference proteome</keyword>
<dbReference type="InterPro" id="IPR001537">
    <property type="entry name" value="SpoU_MeTrfase"/>
</dbReference>
<sequence length="271" mass="29842">MVITSKDNSKIKQLAKLYSNRKYRRETGLFVIEGIRGCVDALADSTLNGGNMEIEGIYYLEELFEGVCSGYKPELELLPEDKRFIITREIADKISDTDACQGIFVTAKMLDKLFSEDTLKRGGKYLILDELQDPGNLGTMIRTSDAVGLDGIVLTGNCVDLYNPKTVRSAVGSMPRVDIFVERDFERVVEAFKLKGIPTAAAVIDGGTEIRQYDFSKGCAVVIGNEGRGLTYDHAEMCSNKVTIAMHGHIDSLNAATAATIFLWEMTRAEG</sequence>
<keyword evidence="3 6" id="KW-0808">Transferase</keyword>
<evidence type="ECO:0000313" key="6">
    <source>
        <dbReference type="EMBL" id="EXM39362.1"/>
    </source>
</evidence>
<dbReference type="InterPro" id="IPR029028">
    <property type="entry name" value="Alpha/beta_knot_MTases"/>
</dbReference>
<evidence type="ECO:0000313" key="7">
    <source>
        <dbReference type="Proteomes" id="UP000021369"/>
    </source>
</evidence>